<dbReference type="HOGENOM" id="CLU_039415_2_0_1"/>
<evidence type="ECO:0000256" key="1">
    <source>
        <dbReference type="ARBA" id="ARBA00006762"/>
    </source>
</evidence>
<dbReference type="Gene3D" id="2.60.120.260">
    <property type="entry name" value="Galactose-binding domain-like"/>
    <property type="match status" value="1"/>
</dbReference>
<dbReference type="STRING" id="1071383.J7S9Z3"/>
<dbReference type="SUPFAM" id="SSF49785">
    <property type="entry name" value="Galactose-binding domain-like"/>
    <property type="match status" value="1"/>
</dbReference>
<reference evidence="8" key="2">
    <citation type="submission" date="2012-08" db="EMBL/GenBank/DDBJ databases">
        <title>Genome sequence of Kazachstania naganishii.</title>
        <authorList>
            <person name="Gordon J.L."/>
            <person name="Armisen D."/>
            <person name="Proux-Wera E."/>
            <person name="OhEigeartaigh S.S."/>
            <person name="Byrne K.P."/>
            <person name="Wolfe K.H."/>
        </authorList>
    </citation>
    <scope>NUCLEOTIDE SEQUENCE [LARGE SCALE GENOMIC DNA]</scope>
    <source>
        <strain evidence="8">ATCC MYA-139 / BCRC 22969 / CBS 8797 / CCRC 22969 / KCTC 17520 / NBRC 10181 / NCYC 3082</strain>
    </source>
</reference>
<dbReference type="Proteomes" id="UP000006310">
    <property type="component" value="Chromosome 9"/>
</dbReference>
<dbReference type="eggNOG" id="KOG3437">
    <property type="taxonomic scope" value="Eukaryota"/>
</dbReference>
<accession>J7S9Z3</accession>
<name>J7S9Z3_HUIN7</name>
<dbReference type="InterPro" id="IPR004939">
    <property type="entry name" value="APC_su10/DOC_dom"/>
</dbReference>
<dbReference type="OMA" id="MPEITQY"/>
<dbReference type="CDD" id="cd08366">
    <property type="entry name" value="APC10"/>
    <property type="match status" value="1"/>
</dbReference>
<protein>
    <recommendedName>
        <fullName evidence="6">DOC domain-containing protein</fullName>
    </recommendedName>
</protein>
<dbReference type="GO" id="GO:0031145">
    <property type="term" value="P:anaphase-promoting complex-dependent catabolic process"/>
    <property type="evidence" value="ECO:0007669"/>
    <property type="project" value="EnsemblFungi"/>
</dbReference>
<dbReference type="RefSeq" id="XP_022466061.1">
    <property type="nucleotide sequence ID" value="XM_022609691.1"/>
</dbReference>
<dbReference type="GO" id="GO:0006325">
    <property type="term" value="P:chromatin organization"/>
    <property type="evidence" value="ECO:0007669"/>
    <property type="project" value="EnsemblFungi"/>
</dbReference>
<dbReference type="EMBL" id="HE978322">
    <property type="protein sequence ID" value="CCK71816.1"/>
    <property type="molecule type" value="Genomic_DNA"/>
</dbReference>
<keyword evidence="5" id="KW-0131">Cell cycle</keyword>
<dbReference type="PROSITE" id="PS51284">
    <property type="entry name" value="DOC"/>
    <property type="match status" value="1"/>
</dbReference>
<keyword evidence="2" id="KW-0132">Cell division</keyword>
<dbReference type="GO" id="GO:0030234">
    <property type="term" value="F:enzyme regulator activity"/>
    <property type="evidence" value="ECO:0007669"/>
    <property type="project" value="EnsemblFungi"/>
</dbReference>
<keyword evidence="8" id="KW-1185">Reference proteome</keyword>
<dbReference type="SMART" id="SM01337">
    <property type="entry name" value="APC10"/>
    <property type="match status" value="1"/>
</dbReference>
<keyword evidence="3" id="KW-0498">Mitosis</keyword>
<evidence type="ECO:0000259" key="6">
    <source>
        <dbReference type="PROSITE" id="PS51284"/>
    </source>
</evidence>
<evidence type="ECO:0000313" key="8">
    <source>
        <dbReference type="Proteomes" id="UP000006310"/>
    </source>
</evidence>
<proteinExistence type="inferred from homology"/>
<dbReference type="GeneID" id="34527559"/>
<dbReference type="AlphaFoldDB" id="J7S9Z3"/>
<evidence type="ECO:0000256" key="5">
    <source>
        <dbReference type="ARBA" id="ARBA00023306"/>
    </source>
</evidence>
<dbReference type="GO" id="GO:0070979">
    <property type="term" value="P:protein K11-linked ubiquitination"/>
    <property type="evidence" value="ECO:0007669"/>
    <property type="project" value="TreeGrafter"/>
</dbReference>
<reference evidence="7 8" key="1">
    <citation type="journal article" date="2011" name="Proc. Natl. Acad. Sci. U.S.A.">
        <title>Evolutionary erosion of yeast sex chromosomes by mating-type switching accidents.</title>
        <authorList>
            <person name="Gordon J.L."/>
            <person name="Armisen D."/>
            <person name="Proux-Wera E."/>
            <person name="Oheigeartaigh S.S."/>
            <person name="Byrne K.P."/>
            <person name="Wolfe K.H."/>
        </authorList>
    </citation>
    <scope>NUCLEOTIDE SEQUENCE [LARGE SCALE GENOMIC DNA]</scope>
    <source>
        <strain evidence="8">ATCC MYA-139 / BCRC 22969 / CBS 8797 / CCRC 22969 / KCTC 17520 / NBRC 10181 / NCYC 3082</strain>
    </source>
</reference>
<evidence type="ECO:0000313" key="7">
    <source>
        <dbReference type="EMBL" id="CCK71816.1"/>
    </source>
</evidence>
<evidence type="ECO:0000256" key="4">
    <source>
        <dbReference type="ARBA" id="ARBA00022786"/>
    </source>
</evidence>
<evidence type="ECO:0000256" key="3">
    <source>
        <dbReference type="ARBA" id="ARBA00022776"/>
    </source>
</evidence>
<keyword evidence="4" id="KW-0833">Ubl conjugation pathway</keyword>
<feature type="domain" description="DOC" evidence="6">
    <location>
        <begin position="60"/>
        <end position="246"/>
    </location>
</feature>
<dbReference type="KEGG" id="kng:KNAG_0I00250"/>
<dbReference type="GO" id="GO:0061630">
    <property type="term" value="F:ubiquitin protein ligase activity"/>
    <property type="evidence" value="ECO:0007669"/>
    <property type="project" value="EnsemblFungi"/>
</dbReference>
<dbReference type="InterPro" id="IPR016901">
    <property type="entry name" value="APC10/Doc1"/>
</dbReference>
<dbReference type="OrthoDB" id="24948at2759"/>
<dbReference type="InterPro" id="IPR008979">
    <property type="entry name" value="Galactose-bd-like_sf"/>
</dbReference>
<sequence length="257" mass="28923">MMESLGYKSVLDKLTPQTVIEEVISTSTPRIVINDTDESARESPLYVNGYREESEDAVVNRQELDGRFFEGLKVLENEDHLLNISDAAYWRASSHKAANPITNVLDNDPELFWQSDGGQPHVIDVYFHRQMDIALIAIYLSLLTDESYTPKVVKVYAGDSPSDATLYKIIEVEKLNGWLALTFEDNRPADSLLKCRFLRFTFPVNHENGKDTHLRGIRVFSRSGGGRGAPRGLITGTQEELIDTTGGTLFNGYYSIR</sequence>
<gene>
    <name evidence="7" type="primary">KNAG0I00250</name>
    <name evidence="7" type="ordered locus">KNAG_0I00250</name>
</gene>
<dbReference type="PANTHER" id="PTHR12936:SF0">
    <property type="entry name" value="ANAPHASE-PROMOTING COMPLEX SUBUNIT 10"/>
    <property type="match status" value="1"/>
</dbReference>
<dbReference type="GO" id="GO:0005680">
    <property type="term" value="C:anaphase-promoting complex"/>
    <property type="evidence" value="ECO:0007669"/>
    <property type="project" value="EnsemblFungi"/>
</dbReference>
<comment type="similarity">
    <text evidence="1">Belongs to the APC10 family.</text>
</comment>
<evidence type="ECO:0000256" key="2">
    <source>
        <dbReference type="ARBA" id="ARBA00022618"/>
    </source>
</evidence>
<organism evidence="7 8">
    <name type="scientific">Huiozyma naganishii (strain ATCC MYA-139 / BCRC 22969 / CBS 8797 / KCTC 17520 / NBRC 10181 / NCYC 3082 / Yp74L-3)</name>
    <name type="common">Yeast</name>
    <name type="synonym">Kazachstania naganishii</name>
    <dbReference type="NCBI Taxonomy" id="1071383"/>
    <lineage>
        <taxon>Eukaryota</taxon>
        <taxon>Fungi</taxon>
        <taxon>Dikarya</taxon>
        <taxon>Ascomycota</taxon>
        <taxon>Saccharomycotina</taxon>
        <taxon>Saccharomycetes</taxon>
        <taxon>Saccharomycetales</taxon>
        <taxon>Saccharomycetaceae</taxon>
        <taxon>Huiozyma</taxon>
    </lineage>
</organism>
<dbReference type="PANTHER" id="PTHR12936">
    <property type="entry name" value="ANAPHASE-PROMOTING COMPLEX 10"/>
    <property type="match status" value="1"/>
</dbReference>
<dbReference type="Pfam" id="PF03256">
    <property type="entry name" value="ANAPC10"/>
    <property type="match status" value="1"/>
</dbReference>
<dbReference type="GO" id="GO:0051301">
    <property type="term" value="P:cell division"/>
    <property type="evidence" value="ECO:0007669"/>
    <property type="project" value="UniProtKB-KW"/>
</dbReference>